<dbReference type="eggNOG" id="COG0451">
    <property type="taxonomic scope" value="Bacteria"/>
</dbReference>
<dbReference type="Gene3D" id="3.40.50.720">
    <property type="entry name" value="NAD(P)-binding Rossmann-like Domain"/>
    <property type="match status" value="1"/>
</dbReference>
<dbReference type="EMBL" id="CP001854">
    <property type="protein sequence ID" value="ADB53866.1"/>
    <property type="molecule type" value="Genomic_DNA"/>
</dbReference>
<dbReference type="InterPro" id="IPR050177">
    <property type="entry name" value="Lipid_A_modif_metabolic_enz"/>
</dbReference>
<evidence type="ECO:0000313" key="3">
    <source>
        <dbReference type="Proteomes" id="UP000008229"/>
    </source>
</evidence>
<dbReference type="Proteomes" id="UP000008229">
    <property type="component" value="Chromosome"/>
</dbReference>
<dbReference type="HOGENOM" id="CLU_007383_1_7_11"/>
<dbReference type="PANTHER" id="PTHR43245">
    <property type="entry name" value="BIFUNCTIONAL POLYMYXIN RESISTANCE PROTEIN ARNA"/>
    <property type="match status" value="1"/>
</dbReference>
<gene>
    <name evidence="2" type="ordered locus">Cwoe_5461</name>
</gene>
<proteinExistence type="predicted"/>
<evidence type="ECO:0000313" key="2">
    <source>
        <dbReference type="EMBL" id="ADB53866.1"/>
    </source>
</evidence>
<dbReference type="AlphaFoldDB" id="D3EZM8"/>
<protein>
    <submittedName>
        <fullName evidence="2">NAD-dependent epimerase/dehydratase</fullName>
    </submittedName>
</protein>
<dbReference type="PANTHER" id="PTHR43245:SF13">
    <property type="entry name" value="UDP-D-APIOSE_UDP-D-XYLOSE SYNTHASE 2"/>
    <property type="match status" value="1"/>
</dbReference>
<dbReference type="KEGG" id="cwo:Cwoe_5461"/>
<dbReference type="RefSeq" id="WP_012936917.1">
    <property type="nucleotide sequence ID" value="NC_013739.1"/>
</dbReference>
<name>D3EZM8_CONWI</name>
<feature type="domain" description="NAD-dependent epimerase/dehydratase" evidence="1">
    <location>
        <begin position="10"/>
        <end position="244"/>
    </location>
</feature>
<organism evidence="2 3">
    <name type="scientific">Conexibacter woesei (strain DSM 14684 / CCUG 47730 / CIP 108061 / JCM 11494 / NBRC 100937 / ID131577)</name>
    <dbReference type="NCBI Taxonomy" id="469383"/>
    <lineage>
        <taxon>Bacteria</taxon>
        <taxon>Bacillati</taxon>
        <taxon>Actinomycetota</taxon>
        <taxon>Thermoleophilia</taxon>
        <taxon>Solirubrobacterales</taxon>
        <taxon>Conexibacteraceae</taxon>
        <taxon>Conexibacter</taxon>
    </lineage>
</organism>
<accession>D3EZM8</accession>
<dbReference type="Pfam" id="PF01370">
    <property type="entry name" value="Epimerase"/>
    <property type="match status" value="1"/>
</dbReference>
<dbReference type="InterPro" id="IPR001509">
    <property type="entry name" value="Epimerase_deHydtase"/>
</dbReference>
<keyword evidence="3" id="KW-1185">Reference proteome</keyword>
<dbReference type="STRING" id="469383.Cwoe_5461"/>
<evidence type="ECO:0000259" key="1">
    <source>
        <dbReference type="Pfam" id="PF01370"/>
    </source>
</evidence>
<dbReference type="InterPro" id="IPR036291">
    <property type="entry name" value="NAD(P)-bd_dom_sf"/>
</dbReference>
<dbReference type="OrthoDB" id="9801785at2"/>
<dbReference type="PRINTS" id="PR01713">
    <property type="entry name" value="NUCEPIMERASE"/>
</dbReference>
<dbReference type="SUPFAM" id="SSF51735">
    <property type="entry name" value="NAD(P)-binding Rossmann-fold domains"/>
    <property type="match status" value="1"/>
</dbReference>
<reference evidence="2 3" key="1">
    <citation type="journal article" date="2010" name="Stand. Genomic Sci.">
        <title>Complete genome sequence of Conexibacter woesei type strain (ID131577).</title>
        <authorList>
            <person name="Pukall R."/>
            <person name="Lapidus A."/>
            <person name="Glavina Del Rio T."/>
            <person name="Copeland A."/>
            <person name="Tice H."/>
            <person name="Cheng J.-F."/>
            <person name="Lucas S."/>
            <person name="Chen F."/>
            <person name="Nolan M."/>
            <person name="Bruce D."/>
            <person name="Goodwin L."/>
            <person name="Pitluck S."/>
            <person name="Mavromatis K."/>
            <person name="Ivanova N."/>
            <person name="Ovchinnikova G."/>
            <person name="Pati A."/>
            <person name="Chen A."/>
            <person name="Palaniappan K."/>
            <person name="Land M."/>
            <person name="Hauser L."/>
            <person name="Chang Y.-J."/>
            <person name="Jeffries C.D."/>
            <person name="Chain P."/>
            <person name="Meincke L."/>
            <person name="Sims D."/>
            <person name="Brettin T."/>
            <person name="Detter J.C."/>
            <person name="Rohde M."/>
            <person name="Goeker M."/>
            <person name="Bristow J."/>
            <person name="Eisen J.A."/>
            <person name="Markowitz V."/>
            <person name="Kyrpides N.C."/>
            <person name="Klenk H.-P."/>
            <person name="Hugenholtz P."/>
        </authorList>
    </citation>
    <scope>NUCLEOTIDE SEQUENCE [LARGE SCALE GENOMIC DNA]</scope>
    <source>
        <strain evidence="3">DSM 14684 / CIP 108061 / JCM 11494 / NBRC 100937 / ID131577</strain>
    </source>
</reference>
<sequence>MPCDDAPARALVLGGGLLGGHVAVRLAERGHPVTVASRSFNPWLLERVHDGAAVELVERTIAATAELTDLIAAADVVFFLAGASTPTHADRHLTSSTVDSVVTALTVLDAMRQTDTRRVVLASSGGTIYGEPATLPTPESHPLDPIAIHGMNSVVTERYAEFFAQRHGFEVSLLRYSNVYGPGQTGRRGQGVVAAWCRAFSLGEPITVFGGLDVRRDFVYADDAAEATVEVALAPGATGAFNVGSGEAVPLRRVLELVGETADRPVSVRHEPSRGLDVAATALDCSRLTASTGWSAATPLTVGIRRSWDWVHGRLTGTGKMHAEATSRTD</sequence>
<reference evidence="3" key="2">
    <citation type="submission" date="2010-01" db="EMBL/GenBank/DDBJ databases">
        <title>The complete genome of Conexibacter woesei DSM 14684.</title>
        <authorList>
            <consortium name="US DOE Joint Genome Institute (JGI-PGF)"/>
            <person name="Lucas S."/>
            <person name="Copeland A."/>
            <person name="Lapidus A."/>
            <person name="Glavina del Rio T."/>
            <person name="Dalin E."/>
            <person name="Tice H."/>
            <person name="Bruce D."/>
            <person name="Goodwin L."/>
            <person name="Pitluck S."/>
            <person name="Kyrpides N."/>
            <person name="Mavromatis K."/>
            <person name="Ivanova N."/>
            <person name="Mikhailova N."/>
            <person name="Chertkov O."/>
            <person name="Brettin T."/>
            <person name="Detter J.C."/>
            <person name="Han C."/>
            <person name="Larimer F."/>
            <person name="Land M."/>
            <person name="Hauser L."/>
            <person name="Markowitz V."/>
            <person name="Cheng J.-F."/>
            <person name="Hugenholtz P."/>
            <person name="Woyke T."/>
            <person name="Wu D."/>
            <person name="Pukall R."/>
            <person name="Steenblock K."/>
            <person name="Schneider S."/>
            <person name="Klenk H.-P."/>
            <person name="Eisen J.A."/>
        </authorList>
    </citation>
    <scope>NUCLEOTIDE SEQUENCE [LARGE SCALE GENOMIC DNA]</scope>
    <source>
        <strain evidence="3">DSM 14684 / CIP 108061 / JCM 11494 / NBRC 100937 / ID131577</strain>
    </source>
</reference>